<dbReference type="PROSITE" id="PS51186">
    <property type="entry name" value="GNAT"/>
    <property type="match status" value="1"/>
</dbReference>
<keyword evidence="8" id="KW-1185">Reference proteome</keyword>
<protein>
    <recommendedName>
        <fullName evidence="9">N-acetyltransferase domain-containing protein</fullName>
    </recommendedName>
</protein>
<feature type="compositionally biased region" description="Basic and acidic residues" evidence="4">
    <location>
        <begin position="294"/>
        <end position="305"/>
    </location>
</feature>
<sequence>MAPKRAPPPPMQSSLHRNEKETIVSPSSSAYPKQHMFLLLNPRDEDDFTETHLEQVLKLYSKELPDMNYASNTRKQSAFLERCVSKGKYCSLVLKSGVSDKIFAAITYQIVPSDTQYAEIPLAAVTSTHQKKGFGKLVYEELMKRLHNVGIRTIYCWADKESEGFWVKQGFTTLAEVDQKGKAKRLHIKSNIRKALCFPGGSTLMLSHLKKEPSVNPVPGDSVKLGESFGESVYVDCLSTIRSPMDSTTTGKEQQKVVSDQATTADSDSTPSLKRSWEEASLSSLQSKRIRANRNNDTKIAKEDLATSSKQSKDSSSFQADSTKNPLPTVCKRNNGDSYRILLMDIGDENKRAWLTEVIRKLGGDVTMDGNMSTHIVTSKVRKTLNFCTALCSGAWIVSPSWLKESFRQGSFANEASHILHDEDYQLKYETDLKSTVLRAKARPNSMLKGYDVCVGPHVRLPIETSSAIIKSAGGNVINGVDKVKEASKTIYIGCEEDTAEALRAAKKRVWTFSSEWLMNCVLKQQLELQVNSVC</sequence>
<dbReference type="Gramene" id="Bo4g013280.1">
    <property type="protein sequence ID" value="Bo4g013280.1"/>
    <property type="gene ID" value="Bo4g013280"/>
</dbReference>
<dbReference type="PROSITE" id="PS50172">
    <property type="entry name" value="BRCT"/>
    <property type="match status" value="2"/>
</dbReference>
<evidence type="ECO:0008006" key="9">
    <source>
        <dbReference type="Google" id="ProtNLM"/>
    </source>
</evidence>
<evidence type="ECO:0000256" key="4">
    <source>
        <dbReference type="SAM" id="MobiDB-lite"/>
    </source>
</evidence>
<reference evidence="7 8" key="1">
    <citation type="journal article" date="2014" name="Genome Biol.">
        <title>Transcriptome and methylome profiling reveals relics of genome dominance in the mesopolyploid Brassica oleracea.</title>
        <authorList>
            <person name="Parkin I.A."/>
            <person name="Koh C."/>
            <person name="Tang H."/>
            <person name="Robinson S.J."/>
            <person name="Kagale S."/>
            <person name="Clarke W.E."/>
            <person name="Town C.D."/>
            <person name="Nixon J."/>
            <person name="Krishnakumar V."/>
            <person name="Bidwell S.L."/>
            <person name="Denoeud F."/>
            <person name="Belcram H."/>
            <person name="Links M.G."/>
            <person name="Just J."/>
            <person name="Clarke C."/>
            <person name="Bender T."/>
            <person name="Huebert T."/>
            <person name="Mason A.S."/>
            <person name="Pires J.C."/>
            <person name="Barker G."/>
            <person name="Moore J."/>
            <person name="Walley P.G."/>
            <person name="Manoli S."/>
            <person name="Batley J."/>
            <person name="Edwards D."/>
            <person name="Nelson M.N."/>
            <person name="Wang X."/>
            <person name="Paterson A.H."/>
            <person name="King G."/>
            <person name="Bancroft I."/>
            <person name="Chalhoub B."/>
            <person name="Sharpe A.G."/>
        </authorList>
    </citation>
    <scope>NUCLEOTIDE SEQUENCE</scope>
    <source>
        <strain evidence="7 8">cv. TO1000</strain>
    </source>
</reference>
<evidence type="ECO:0000259" key="5">
    <source>
        <dbReference type="PROSITE" id="PS50172"/>
    </source>
</evidence>
<dbReference type="InterPro" id="IPR000182">
    <property type="entry name" value="GNAT_dom"/>
</dbReference>
<dbReference type="GO" id="GO:0005634">
    <property type="term" value="C:nucleus"/>
    <property type="evidence" value="ECO:0007669"/>
    <property type="project" value="UniProtKB-SubCell"/>
</dbReference>
<evidence type="ECO:0000256" key="1">
    <source>
        <dbReference type="ARBA" id="ARBA00004123"/>
    </source>
</evidence>
<dbReference type="PANTHER" id="PTHR23196">
    <property type="entry name" value="PAX TRANSCRIPTION ACTIVATION DOMAIN INTERACTING PROTEIN"/>
    <property type="match status" value="1"/>
</dbReference>
<dbReference type="InterPro" id="IPR051579">
    <property type="entry name" value="DDR_Transcriptional_Reg"/>
</dbReference>
<dbReference type="HOGENOM" id="CLU_019761_2_0_1"/>
<feature type="region of interest" description="Disordered" evidence="4">
    <location>
        <begin position="244"/>
        <end position="329"/>
    </location>
</feature>
<feature type="domain" description="BRCT" evidence="5">
    <location>
        <begin position="443"/>
        <end position="527"/>
    </location>
</feature>
<dbReference type="AlphaFoldDB" id="A0A0D3BP42"/>
<feature type="compositionally biased region" description="Polar residues" evidence="4">
    <location>
        <begin position="244"/>
        <end position="273"/>
    </location>
</feature>
<dbReference type="eggNOG" id="KOG2043">
    <property type="taxonomic scope" value="Eukaryota"/>
</dbReference>
<dbReference type="PANTHER" id="PTHR23196:SF8">
    <property type="entry name" value="N-ACETYLTRANSFERASE"/>
    <property type="match status" value="1"/>
</dbReference>
<feature type="domain" description="N-acetyltransferase" evidence="6">
    <location>
        <begin position="43"/>
        <end position="193"/>
    </location>
</feature>
<dbReference type="Pfam" id="PF00583">
    <property type="entry name" value="Acetyltransf_1"/>
    <property type="match status" value="1"/>
</dbReference>
<name>A0A0D3BP42_BRAOL</name>
<dbReference type="STRING" id="109376.A0A0D3BP42"/>
<dbReference type="SMART" id="SM00292">
    <property type="entry name" value="BRCT"/>
    <property type="match status" value="2"/>
</dbReference>
<evidence type="ECO:0000313" key="8">
    <source>
        <dbReference type="Proteomes" id="UP000032141"/>
    </source>
</evidence>
<dbReference type="CDD" id="cd18432">
    <property type="entry name" value="BRCT_PAXIP1_rpt6_like"/>
    <property type="match status" value="1"/>
</dbReference>
<organism evidence="7 8">
    <name type="scientific">Brassica oleracea var. oleracea</name>
    <dbReference type="NCBI Taxonomy" id="109376"/>
    <lineage>
        <taxon>Eukaryota</taxon>
        <taxon>Viridiplantae</taxon>
        <taxon>Streptophyta</taxon>
        <taxon>Embryophyta</taxon>
        <taxon>Tracheophyta</taxon>
        <taxon>Spermatophyta</taxon>
        <taxon>Magnoliopsida</taxon>
        <taxon>eudicotyledons</taxon>
        <taxon>Gunneridae</taxon>
        <taxon>Pentapetalae</taxon>
        <taxon>rosids</taxon>
        <taxon>malvids</taxon>
        <taxon>Brassicales</taxon>
        <taxon>Brassicaceae</taxon>
        <taxon>Brassiceae</taxon>
        <taxon>Brassica</taxon>
    </lineage>
</organism>
<keyword evidence="3" id="KW-0539">Nucleus</keyword>
<dbReference type="GO" id="GO:0016747">
    <property type="term" value="F:acyltransferase activity, transferring groups other than amino-acyl groups"/>
    <property type="evidence" value="ECO:0007669"/>
    <property type="project" value="InterPro"/>
</dbReference>
<feature type="compositionally biased region" description="Low complexity" evidence="4">
    <location>
        <begin position="306"/>
        <end position="323"/>
    </location>
</feature>
<dbReference type="Pfam" id="PF16589">
    <property type="entry name" value="BRCT_2"/>
    <property type="match status" value="1"/>
</dbReference>
<dbReference type="CDD" id="cd04301">
    <property type="entry name" value="NAT_SF"/>
    <property type="match status" value="1"/>
</dbReference>
<evidence type="ECO:0000259" key="6">
    <source>
        <dbReference type="PROSITE" id="PS51186"/>
    </source>
</evidence>
<dbReference type="Proteomes" id="UP000032141">
    <property type="component" value="Chromosome C4"/>
</dbReference>
<feature type="domain" description="BRCT" evidence="5">
    <location>
        <begin position="337"/>
        <end position="420"/>
    </location>
</feature>
<evidence type="ECO:0000313" key="7">
    <source>
        <dbReference type="EnsemblPlants" id="Bo4g013280.1"/>
    </source>
</evidence>
<reference evidence="7" key="2">
    <citation type="submission" date="2015-03" db="UniProtKB">
        <authorList>
            <consortium name="EnsemblPlants"/>
        </authorList>
    </citation>
    <scope>IDENTIFICATION</scope>
</reference>
<comment type="subcellular location">
    <subcellularLocation>
        <location evidence="1">Nucleus</location>
    </subcellularLocation>
</comment>
<dbReference type="GO" id="GO:0006974">
    <property type="term" value="P:DNA damage response"/>
    <property type="evidence" value="ECO:0007669"/>
    <property type="project" value="UniProtKB-KW"/>
</dbReference>
<dbReference type="Pfam" id="PF16770">
    <property type="entry name" value="RTT107_BRCT_5"/>
    <property type="match status" value="1"/>
</dbReference>
<dbReference type="InterPro" id="IPR036420">
    <property type="entry name" value="BRCT_dom_sf"/>
</dbReference>
<dbReference type="Gene3D" id="3.40.630.30">
    <property type="match status" value="1"/>
</dbReference>
<proteinExistence type="predicted"/>
<dbReference type="EnsemblPlants" id="Bo4g013280.1">
    <property type="protein sequence ID" value="Bo4g013280.1"/>
    <property type="gene ID" value="Bo4g013280"/>
</dbReference>
<dbReference type="InterPro" id="IPR001357">
    <property type="entry name" value="BRCT_dom"/>
</dbReference>
<evidence type="ECO:0000256" key="2">
    <source>
        <dbReference type="ARBA" id="ARBA00022763"/>
    </source>
</evidence>
<dbReference type="SUPFAM" id="SSF52113">
    <property type="entry name" value="BRCT domain"/>
    <property type="match status" value="2"/>
</dbReference>
<dbReference type="OMA" id="TIRSPMD"/>
<feature type="compositionally biased region" description="Pro residues" evidence="4">
    <location>
        <begin position="1"/>
        <end position="11"/>
    </location>
</feature>
<keyword evidence="2" id="KW-0227">DNA damage</keyword>
<dbReference type="SUPFAM" id="SSF55729">
    <property type="entry name" value="Acyl-CoA N-acyltransferases (Nat)"/>
    <property type="match status" value="1"/>
</dbReference>
<dbReference type="InterPro" id="IPR016181">
    <property type="entry name" value="Acyl_CoA_acyltransferase"/>
</dbReference>
<evidence type="ECO:0000256" key="3">
    <source>
        <dbReference type="ARBA" id="ARBA00023242"/>
    </source>
</evidence>
<dbReference type="Gene3D" id="3.40.50.10190">
    <property type="entry name" value="BRCT domain"/>
    <property type="match status" value="2"/>
</dbReference>
<feature type="region of interest" description="Disordered" evidence="4">
    <location>
        <begin position="1"/>
        <end position="29"/>
    </location>
</feature>
<accession>A0A0D3BP42</accession>